<evidence type="ECO:0000313" key="2">
    <source>
        <dbReference type="Proteomes" id="UP001629230"/>
    </source>
</evidence>
<dbReference type="Proteomes" id="UP001629230">
    <property type="component" value="Unassembled WGS sequence"/>
</dbReference>
<organism evidence="1 2">
    <name type="scientific">Paraburkholderia dipogonis</name>
    <dbReference type="NCBI Taxonomy" id="1211383"/>
    <lineage>
        <taxon>Bacteria</taxon>
        <taxon>Pseudomonadati</taxon>
        <taxon>Pseudomonadota</taxon>
        <taxon>Betaproteobacteria</taxon>
        <taxon>Burkholderiales</taxon>
        <taxon>Burkholderiaceae</taxon>
        <taxon>Paraburkholderia</taxon>
    </lineage>
</organism>
<protein>
    <submittedName>
        <fullName evidence="1">MSMEG_0570 family nitrogen starvation response protein</fullName>
    </submittedName>
</protein>
<evidence type="ECO:0000313" key="1">
    <source>
        <dbReference type="EMBL" id="MFM0005835.1"/>
    </source>
</evidence>
<dbReference type="NCBIfam" id="TIGR04042">
    <property type="entry name" value="MSMEG_0570_fam"/>
    <property type="match status" value="1"/>
</dbReference>
<dbReference type="RefSeq" id="WP_408180498.1">
    <property type="nucleotide sequence ID" value="NZ_JAQQEZ010000033.1"/>
</dbReference>
<dbReference type="EMBL" id="JAQQEZ010000033">
    <property type="protein sequence ID" value="MFM0005835.1"/>
    <property type="molecule type" value="Genomic_DNA"/>
</dbReference>
<dbReference type="InterPro" id="IPR023846">
    <property type="entry name" value="CHP04042_MSMEG0570"/>
</dbReference>
<keyword evidence="2" id="KW-1185">Reference proteome</keyword>
<reference evidence="1 2" key="1">
    <citation type="journal article" date="2024" name="Chem. Sci.">
        <title>Discovery of megapolipeptins by genome mining of a Burkholderiales bacteria collection.</title>
        <authorList>
            <person name="Paulo B.S."/>
            <person name="Recchia M.J.J."/>
            <person name="Lee S."/>
            <person name="Fergusson C.H."/>
            <person name="Romanowski S.B."/>
            <person name="Hernandez A."/>
            <person name="Krull N."/>
            <person name="Liu D.Y."/>
            <person name="Cavanagh H."/>
            <person name="Bos A."/>
            <person name="Gray C.A."/>
            <person name="Murphy B.T."/>
            <person name="Linington R.G."/>
            <person name="Eustaquio A.S."/>
        </authorList>
    </citation>
    <scope>NUCLEOTIDE SEQUENCE [LARGE SCALE GENOMIC DNA]</scope>
    <source>
        <strain evidence="1 2">RL17-350-BIC-A</strain>
    </source>
</reference>
<proteinExistence type="predicted"/>
<comment type="caution">
    <text evidence="1">The sequence shown here is derived from an EMBL/GenBank/DDBJ whole genome shotgun (WGS) entry which is preliminary data.</text>
</comment>
<name>A0ABW9AZ09_9BURK</name>
<accession>A0ABW9AZ09</accession>
<sequence>MPVMHFKVRWPDGHEIDCYSPSVIVSEFFTPGTHYPVRDFVSRSKEALNIASERVREKYGFACSAAMDQLAQIEELAERFTDESAAVTVLELC</sequence>
<gene>
    <name evidence="1" type="ORF">PQR57_33150</name>
</gene>